<dbReference type="STRING" id="50429.A0A2B4SPU9"/>
<dbReference type="AlphaFoldDB" id="A0A2B4SPU9"/>
<comment type="caution">
    <text evidence="2">The sequence shown here is derived from an EMBL/GenBank/DDBJ whole genome shotgun (WGS) entry which is preliminary data.</text>
</comment>
<dbReference type="InterPro" id="IPR013087">
    <property type="entry name" value="Znf_C2H2_type"/>
</dbReference>
<dbReference type="OrthoDB" id="5976369at2759"/>
<dbReference type="EMBL" id="LSMT01000040">
    <property type="protein sequence ID" value="PFX31139.1"/>
    <property type="molecule type" value="Genomic_DNA"/>
</dbReference>
<organism evidence="2 3">
    <name type="scientific">Stylophora pistillata</name>
    <name type="common">Smooth cauliflower coral</name>
    <dbReference type="NCBI Taxonomy" id="50429"/>
    <lineage>
        <taxon>Eukaryota</taxon>
        <taxon>Metazoa</taxon>
        <taxon>Cnidaria</taxon>
        <taxon>Anthozoa</taxon>
        <taxon>Hexacorallia</taxon>
        <taxon>Scleractinia</taxon>
        <taxon>Astrocoeniina</taxon>
        <taxon>Pocilloporidae</taxon>
        <taxon>Stylophora</taxon>
    </lineage>
</organism>
<protein>
    <recommendedName>
        <fullName evidence="1">C2H2-type domain-containing protein</fullName>
    </recommendedName>
</protein>
<keyword evidence="3" id="KW-1185">Reference proteome</keyword>
<evidence type="ECO:0000313" key="3">
    <source>
        <dbReference type="Proteomes" id="UP000225706"/>
    </source>
</evidence>
<accession>A0A2B4SPU9</accession>
<dbReference type="Proteomes" id="UP000225706">
    <property type="component" value="Unassembled WGS sequence"/>
</dbReference>
<evidence type="ECO:0000313" key="2">
    <source>
        <dbReference type="EMBL" id="PFX31139.1"/>
    </source>
</evidence>
<dbReference type="Pfam" id="PF20231">
    <property type="entry name" value="DUF6589"/>
    <property type="match status" value="1"/>
</dbReference>
<name>A0A2B4SPU9_STYPI</name>
<dbReference type="PROSITE" id="PS00028">
    <property type="entry name" value="ZINC_FINGER_C2H2_1"/>
    <property type="match status" value="1"/>
</dbReference>
<proteinExistence type="predicted"/>
<evidence type="ECO:0000259" key="1">
    <source>
        <dbReference type="PROSITE" id="PS00028"/>
    </source>
</evidence>
<sequence length="334" mass="38386">MVRTGKTNAAKGVHNHYNEYKEFHSRELEAHICASFMTFCEKSSIDAGVNVLVNKTTELERRANEGFACRFQGCMATFTYHSRRVRHELEKHNLHLLPPFEGDEFGYYICRSNCGLCFKTKSTRNSRLAFGLLIMAFEDAVKEGDGQRLCDIYRVALLLYKLHNHYKYSYVVLLFLVNLNALLPKFEAERLKWNRFYNINGGKGCNISLELKKEHQNCLLKKMWLALGPNLDETNAARLAGTLDAVETIIRNVDSDCSLKKTSSYRSEAMKSEAVSQILDDLLQIKTFTYTPGREGHPSFPQKSSNLVKGLDFRDLHCWMKEHLKSWKTACTLE</sequence>
<feature type="domain" description="C2H2-type" evidence="1">
    <location>
        <begin position="69"/>
        <end position="92"/>
    </location>
</feature>
<dbReference type="InterPro" id="IPR046496">
    <property type="entry name" value="DUF6589"/>
</dbReference>
<reference evidence="3" key="1">
    <citation type="journal article" date="2017" name="bioRxiv">
        <title>Comparative analysis of the genomes of Stylophora pistillata and Acropora digitifera provides evidence for extensive differences between species of corals.</title>
        <authorList>
            <person name="Voolstra C.R."/>
            <person name="Li Y."/>
            <person name="Liew Y.J."/>
            <person name="Baumgarten S."/>
            <person name="Zoccola D."/>
            <person name="Flot J.-F."/>
            <person name="Tambutte S."/>
            <person name="Allemand D."/>
            <person name="Aranda M."/>
        </authorList>
    </citation>
    <scope>NUCLEOTIDE SEQUENCE [LARGE SCALE GENOMIC DNA]</scope>
</reference>
<gene>
    <name evidence="2" type="ORF">AWC38_SpisGene4042</name>
</gene>